<keyword evidence="2" id="KW-1185">Reference proteome</keyword>
<dbReference type="Proteomes" id="UP000292118">
    <property type="component" value="Chromosome"/>
</dbReference>
<dbReference type="EMBL" id="CP035493">
    <property type="protein sequence ID" value="QAY69969.1"/>
    <property type="molecule type" value="Genomic_DNA"/>
</dbReference>
<dbReference type="RefSeq" id="WP_129187482.1">
    <property type="nucleotide sequence ID" value="NZ_CP035493.1"/>
</dbReference>
<sequence length="98" mass="10959">MSDIDTRPYTSAELHAIRTHHIPSDVAFIRDAWATGSEDKASFRAALALRTAAYYLRRGATAEAHDLVTRAAAAWDDGWKAREAALLTDWKTQTKETR</sequence>
<accession>A0A4P6F6L8</accession>
<evidence type="ECO:0000313" key="2">
    <source>
        <dbReference type="Proteomes" id="UP000292118"/>
    </source>
</evidence>
<proteinExistence type="predicted"/>
<protein>
    <submittedName>
        <fullName evidence="1">Uncharacterized protein</fullName>
    </submittedName>
</protein>
<dbReference type="KEGG" id="xya:ET471_07935"/>
<name>A0A4P6F6L8_9MICO</name>
<evidence type="ECO:0000313" key="1">
    <source>
        <dbReference type="EMBL" id="QAY69969.1"/>
    </source>
</evidence>
<gene>
    <name evidence="1" type="ORF">ET471_07935</name>
</gene>
<organism evidence="1 2">
    <name type="scientific">Xylanimonas protaetiae</name>
    <dbReference type="NCBI Taxonomy" id="2509457"/>
    <lineage>
        <taxon>Bacteria</taxon>
        <taxon>Bacillati</taxon>
        <taxon>Actinomycetota</taxon>
        <taxon>Actinomycetes</taxon>
        <taxon>Micrococcales</taxon>
        <taxon>Promicromonosporaceae</taxon>
        <taxon>Xylanimonas</taxon>
    </lineage>
</organism>
<reference evidence="1 2" key="1">
    <citation type="submission" date="2019-01" db="EMBL/GenBank/DDBJ databases">
        <title>Genome sequencing of strain FW10M-9.</title>
        <authorList>
            <person name="Heo J."/>
            <person name="Kim S.-J."/>
            <person name="Kim J.-S."/>
            <person name="Hong S.-B."/>
            <person name="Kwon S.-W."/>
        </authorList>
    </citation>
    <scope>NUCLEOTIDE SEQUENCE [LARGE SCALE GENOMIC DNA]</scope>
    <source>
        <strain evidence="1 2">FW10M-9</strain>
    </source>
</reference>
<dbReference type="AlphaFoldDB" id="A0A4P6F6L8"/>